<dbReference type="STRING" id="519424.AZF04_10815"/>
<organism evidence="2 3">
    <name type="scientific">Alkalihalobacillus trypoxylicola</name>
    <dbReference type="NCBI Taxonomy" id="519424"/>
    <lineage>
        <taxon>Bacteria</taxon>
        <taxon>Bacillati</taxon>
        <taxon>Bacillota</taxon>
        <taxon>Bacilli</taxon>
        <taxon>Bacillales</taxon>
        <taxon>Bacillaceae</taxon>
        <taxon>Alkalihalobacillus</taxon>
    </lineage>
</organism>
<name>A0A161PYM7_9BACI</name>
<evidence type="ECO:0000313" key="2">
    <source>
        <dbReference type="EMBL" id="KYG27674.1"/>
    </source>
</evidence>
<evidence type="ECO:0000313" key="3">
    <source>
        <dbReference type="Proteomes" id="UP000075806"/>
    </source>
</evidence>
<reference evidence="2" key="1">
    <citation type="submission" date="2016-02" db="EMBL/GenBank/DDBJ databases">
        <title>Genome sequence of Bacillus trypoxylicola KCTC 13244(T).</title>
        <authorList>
            <person name="Jeong H."/>
            <person name="Park S.-H."/>
            <person name="Choi S.-K."/>
        </authorList>
    </citation>
    <scope>NUCLEOTIDE SEQUENCE [LARGE SCALE GENOMIC DNA]</scope>
    <source>
        <strain evidence="2">KCTC 13244</strain>
    </source>
</reference>
<evidence type="ECO:0000256" key="1">
    <source>
        <dbReference type="SAM" id="MobiDB-lite"/>
    </source>
</evidence>
<feature type="compositionally biased region" description="Basic and acidic residues" evidence="1">
    <location>
        <begin position="48"/>
        <end position="93"/>
    </location>
</feature>
<comment type="caution">
    <text evidence="2">The sequence shown here is derived from an EMBL/GenBank/DDBJ whole genome shotgun (WGS) entry which is preliminary data.</text>
</comment>
<feature type="region of interest" description="Disordered" evidence="1">
    <location>
        <begin position="48"/>
        <end position="104"/>
    </location>
</feature>
<proteinExistence type="predicted"/>
<protein>
    <submittedName>
        <fullName evidence="2">Uncharacterized protein</fullName>
    </submittedName>
</protein>
<dbReference type="AlphaFoldDB" id="A0A161PYM7"/>
<sequence length="104" mass="12053">MFIDSPLSKVNVSFFSFQINKIVRIFLKGKRAEARRRVRRKHCSTAIKGKESRCKSRVERGSSIHPKKVAEQESGQKEERYSPEISAEHEKRSKGSVLFTRNQC</sequence>
<gene>
    <name evidence="2" type="ORF">AZF04_10815</name>
</gene>
<dbReference type="EMBL" id="LTAO01000036">
    <property type="protein sequence ID" value="KYG27674.1"/>
    <property type="molecule type" value="Genomic_DNA"/>
</dbReference>
<accession>A0A161PYM7</accession>
<keyword evidence="3" id="KW-1185">Reference proteome</keyword>
<dbReference type="Proteomes" id="UP000075806">
    <property type="component" value="Unassembled WGS sequence"/>
</dbReference>